<accession>A0A059AWQ3</accession>
<proteinExistence type="predicted"/>
<reference evidence="1" key="1">
    <citation type="submission" date="2013-07" db="EMBL/GenBank/DDBJ databases">
        <title>The genome of Eucalyptus grandis.</title>
        <authorList>
            <person name="Schmutz J."/>
            <person name="Hayes R."/>
            <person name="Myburg A."/>
            <person name="Tuskan G."/>
            <person name="Grattapaglia D."/>
            <person name="Rokhsar D.S."/>
        </authorList>
    </citation>
    <scope>NUCLEOTIDE SEQUENCE</scope>
    <source>
        <tissue evidence="1">Leaf extractions</tissue>
    </source>
</reference>
<evidence type="ECO:0000313" key="1">
    <source>
        <dbReference type="EMBL" id="KCW58298.1"/>
    </source>
</evidence>
<dbReference type="InParanoid" id="A0A059AWQ3"/>
<dbReference type="AlphaFoldDB" id="A0A059AWQ3"/>
<gene>
    <name evidence="1" type="ORF">EUGRSUZ_H00989</name>
</gene>
<sequence>MLGRESEKNWWRWASDGWALHEDGRSSCWRLGLKTWTSSGQQKDEKWRHVACVGLRFWSKEMKAKELQRLRWMKMQRK</sequence>
<dbReference type="Gramene" id="KCW58298">
    <property type="protein sequence ID" value="KCW58298"/>
    <property type="gene ID" value="EUGRSUZ_H00989"/>
</dbReference>
<protein>
    <submittedName>
        <fullName evidence="1">Uncharacterized protein</fullName>
    </submittedName>
</protein>
<dbReference type="EMBL" id="KK198760">
    <property type="protein sequence ID" value="KCW58298.1"/>
    <property type="molecule type" value="Genomic_DNA"/>
</dbReference>
<organism evidence="1">
    <name type="scientific">Eucalyptus grandis</name>
    <name type="common">Flooded gum</name>
    <dbReference type="NCBI Taxonomy" id="71139"/>
    <lineage>
        <taxon>Eukaryota</taxon>
        <taxon>Viridiplantae</taxon>
        <taxon>Streptophyta</taxon>
        <taxon>Embryophyta</taxon>
        <taxon>Tracheophyta</taxon>
        <taxon>Spermatophyta</taxon>
        <taxon>Magnoliopsida</taxon>
        <taxon>eudicotyledons</taxon>
        <taxon>Gunneridae</taxon>
        <taxon>Pentapetalae</taxon>
        <taxon>rosids</taxon>
        <taxon>malvids</taxon>
        <taxon>Myrtales</taxon>
        <taxon>Myrtaceae</taxon>
        <taxon>Myrtoideae</taxon>
        <taxon>Eucalypteae</taxon>
        <taxon>Eucalyptus</taxon>
    </lineage>
</organism>
<name>A0A059AWQ3_EUCGR</name>